<organism evidence="2 3">
    <name type="scientific">Anaeromyces robustus</name>
    <dbReference type="NCBI Taxonomy" id="1754192"/>
    <lineage>
        <taxon>Eukaryota</taxon>
        <taxon>Fungi</taxon>
        <taxon>Fungi incertae sedis</taxon>
        <taxon>Chytridiomycota</taxon>
        <taxon>Chytridiomycota incertae sedis</taxon>
        <taxon>Neocallimastigomycetes</taxon>
        <taxon>Neocallimastigales</taxon>
        <taxon>Neocallimastigaceae</taxon>
        <taxon>Anaeromyces</taxon>
    </lineage>
</organism>
<keyword evidence="3" id="KW-1185">Reference proteome</keyword>
<feature type="coiled-coil region" evidence="1">
    <location>
        <begin position="161"/>
        <end position="209"/>
    </location>
</feature>
<gene>
    <name evidence="2" type="ORF">BCR32DRAFT_242561</name>
</gene>
<dbReference type="OrthoDB" id="10656694at2759"/>
<proteinExistence type="predicted"/>
<evidence type="ECO:0000313" key="2">
    <source>
        <dbReference type="EMBL" id="ORX84420.1"/>
    </source>
</evidence>
<keyword evidence="1" id="KW-0175">Coiled coil</keyword>
<dbReference type="AlphaFoldDB" id="A0A1Y1XF74"/>
<reference evidence="2 3" key="1">
    <citation type="submission" date="2016-08" db="EMBL/GenBank/DDBJ databases">
        <title>A Parts List for Fungal Cellulosomes Revealed by Comparative Genomics.</title>
        <authorList>
            <consortium name="DOE Joint Genome Institute"/>
            <person name="Haitjema C.H."/>
            <person name="Gilmore S.P."/>
            <person name="Henske J.K."/>
            <person name="Solomon K.V."/>
            <person name="De Groot R."/>
            <person name="Kuo A."/>
            <person name="Mondo S.J."/>
            <person name="Salamov A.A."/>
            <person name="Labutti K."/>
            <person name="Zhao Z."/>
            <person name="Chiniquy J."/>
            <person name="Barry K."/>
            <person name="Brewer H.M."/>
            <person name="Purvine S.O."/>
            <person name="Wright A.T."/>
            <person name="Boxma B."/>
            <person name="Van Alen T."/>
            <person name="Hackstein J.H."/>
            <person name="Baker S.E."/>
            <person name="Grigoriev I.V."/>
            <person name="O'Malley M.A."/>
        </authorList>
    </citation>
    <scope>NUCLEOTIDE SEQUENCE [LARGE SCALE GENOMIC DNA]</scope>
    <source>
        <strain evidence="2 3">S4</strain>
    </source>
</reference>
<accession>A0A1Y1XF74</accession>
<name>A0A1Y1XF74_9FUNG</name>
<reference evidence="2 3" key="2">
    <citation type="submission" date="2016-08" db="EMBL/GenBank/DDBJ databases">
        <title>Pervasive Adenine N6-methylation of Active Genes in Fungi.</title>
        <authorList>
            <consortium name="DOE Joint Genome Institute"/>
            <person name="Mondo S.J."/>
            <person name="Dannebaum R.O."/>
            <person name="Kuo R.C."/>
            <person name="Labutti K."/>
            <person name="Haridas S."/>
            <person name="Kuo A."/>
            <person name="Salamov A."/>
            <person name="Ahrendt S.R."/>
            <person name="Lipzen A."/>
            <person name="Sullivan W."/>
            <person name="Andreopoulos W.B."/>
            <person name="Clum A."/>
            <person name="Lindquist E."/>
            <person name="Daum C."/>
            <person name="Ramamoorthy G.K."/>
            <person name="Gryganskyi A."/>
            <person name="Culley D."/>
            <person name="Magnuson J.K."/>
            <person name="James T.Y."/>
            <person name="O'Malley M.A."/>
            <person name="Stajich J.E."/>
            <person name="Spatafora J.W."/>
            <person name="Visel A."/>
            <person name="Grigoriev I.V."/>
        </authorList>
    </citation>
    <scope>NUCLEOTIDE SEQUENCE [LARGE SCALE GENOMIC DNA]</scope>
    <source>
        <strain evidence="2 3">S4</strain>
    </source>
</reference>
<evidence type="ECO:0000313" key="3">
    <source>
        <dbReference type="Proteomes" id="UP000193944"/>
    </source>
</evidence>
<dbReference type="Proteomes" id="UP000193944">
    <property type="component" value="Unassembled WGS sequence"/>
</dbReference>
<protein>
    <submittedName>
        <fullName evidence="2">Uncharacterized protein</fullName>
    </submittedName>
</protein>
<sequence>MYHVINIEHEINFLRLKIQRLLSTNSSSLDIMKKRYENSAIEEKIKNYSNKNKILKECIRMENKNLIMSLYKKLDKQKFRREKTFTIATIKLQHIHETIENLSKESVIFMDISKRLNILHNIIFTKKFKPNDDLLNKEENEIIINHNDDLEFLIYQTFSKLNIISNENYNKKEELDSLERKEIEYLEELSNFDKKIDDLTREREKQTNNKIIIFDEKPEDLKENVNGENLKKNENKENNNPIKYMETNIIKYEIPKNVDYDKYKLMKEITVLYEENNEINNKKSIDDNKDSGSTRKIFQKDEDYYSNQDINNTYSSININVNGSTIEPIKDKNNDIETI</sequence>
<comment type="caution">
    <text evidence="2">The sequence shown here is derived from an EMBL/GenBank/DDBJ whole genome shotgun (WGS) entry which is preliminary data.</text>
</comment>
<dbReference type="EMBL" id="MCFG01000052">
    <property type="protein sequence ID" value="ORX84420.1"/>
    <property type="molecule type" value="Genomic_DNA"/>
</dbReference>
<evidence type="ECO:0000256" key="1">
    <source>
        <dbReference type="SAM" id="Coils"/>
    </source>
</evidence>